<gene>
    <name evidence="2" type="ORF">PYCCODRAFT_1513435</name>
</gene>
<dbReference type="InterPro" id="IPR018247">
    <property type="entry name" value="EF_Hand_1_Ca_BS"/>
</dbReference>
<evidence type="ECO:0008006" key="4">
    <source>
        <dbReference type="Google" id="ProtNLM"/>
    </source>
</evidence>
<name>A0A1Y2IF49_TRAC3</name>
<dbReference type="Proteomes" id="UP000193067">
    <property type="component" value="Unassembled WGS sequence"/>
</dbReference>
<reference evidence="2 3" key="1">
    <citation type="journal article" date="2015" name="Biotechnol. Biofuels">
        <title>Enhanced degradation of softwood versus hardwood by the white-rot fungus Pycnoporus coccineus.</title>
        <authorList>
            <person name="Couturier M."/>
            <person name="Navarro D."/>
            <person name="Chevret D."/>
            <person name="Henrissat B."/>
            <person name="Piumi F."/>
            <person name="Ruiz-Duenas F.J."/>
            <person name="Martinez A.T."/>
            <person name="Grigoriev I.V."/>
            <person name="Riley R."/>
            <person name="Lipzen A."/>
            <person name="Berrin J.G."/>
            <person name="Master E.R."/>
            <person name="Rosso M.N."/>
        </authorList>
    </citation>
    <scope>NUCLEOTIDE SEQUENCE [LARGE SCALE GENOMIC DNA]</scope>
    <source>
        <strain evidence="2 3">BRFM310</strain>
    </source>
</reference>
<feature type="region of interest" description="Disordered" evidence="1">
    <location>
        <begin position="266"/>
        <end position="292"/>
    </location>
</feature>
<evidence type="ECO:0000313" key="2">
    <source>
        <dbReference type="EMBL" id="OSC99819.1"/>
    </source>
</evidence>
<evidence type="ECO:0000313" key="3">
    <source>
        <dbReference type="Proteomes" id="UP000193067"/>
    </source>
</evidence>
<dbReference type="OrthoDB" id="2122982at2759"/>
<organism evidence="2 3">
    <name type="scientific">Trametes coccinea (strain BRFM310)</name>
    <name type="common">Pycnoporus coccineus</name>
    <dbReference type="NCBI Taxonomy" id="1353009"/>
    <lineage>
        <taxon>Eukaryota</taxon>
        <taxon>Fungi</taxon>
        <taxon>Dikarya</taxon>
        <taxon>Basidiomycota</taxon>
        <taxon>Agaricomycotina</taxon>
        <taxon>Agaricomycetes</taxon>
        <taxon>Polyporales</taxon>
        <taxon>Polyporaceae</taxon>
        <taxon>Trametes</taxon>
    </lineage>
</organism>
<proteinExistence type="predicted"/>
<evidence type="ECO:0000256" key="1">
    <source>
        <dbReference type="SAM" id="MobiDB-lite"/>
    </source>
</evidence>
<keyword evidence="3" id="KW-1185">Reference proteome</keyword>
<sequence length="1124" mass="127706">MSDSSGSDGLSVLLDGVNALVDTLPSLLRALDAVAAIHPILQIAVGAFKVVIDLEVKRHDNDKKANLLFLEMRNMMTVLLQLQNVQSDHVGTDGNTIGHKLQGVVQNAAQDIKQCANACDAYARKRLLAKVFNAASWDSTFKDYIQRFSDRKAEFRFVISFHTGLGVDHANDKLDVLMAKVETVLEFFEKTVPHEHRILAEAIRTAGGSVAVLGNPNALEQLLAKEHQLTATSARSLQNVPSRSSPWQVMNGTLTSTPSQYHYSRAAESQRRFSKQLPSGGRDLGEDGQGIPRRSQYSTQIAESQGHRLDHVMIYDLTEEPAKTVYRNSASFERRFALQHQAMIREMQKVITQESNRVIKSFSAGPHERIIDRELSKLWQDMRWRCIVKARHLILAVHDYYTWQLDDYQRGAKVTPPSWAQIHEEDMWALRCLGLKRLQHIVEVLDCDASGYVTIQEVNQFTTSRPEGWSLLRWLAYWAIGWQLVMTEYKRKICTLLICMRQAAPSMRPQLANNQHYPPSSQYLITVEPLLRRMTSTFREDNTSDAHLAKFRGYVDEQEAIIRERLEMANYNIDNLDTVALVNGLLPLERNIFIILWLLLRRHYDIMRTAQKVLLHPEELVEAAASINVLSDAFTLRTQELTDLFAQRRLFVNVEMEDFACGMVSTACHKLRSAVQAATDTLMDEAGSDDIDASADVLSKTILRYPPFREDFYQESDDCIEEVGATTAEVADALKPLLGRWDALIQWDTYVSHVAYYTRFTYTFHACPALPDQLVASTANAASWDYTRHDVTVVHGGSGDDGRLKYRVIETWNSSALLGREYELTLSDDGITLLGWLKDAHYSGSILLVMKKTSSPEIMMYYPLTMNSQVNRRKALWQFALHAVLHDVRRRLSFRAFIAVRRRIRCRFVSLLRKSITIGTLVAPEPQELSSLYTNLTPADIRCFTHAALEPMRFPRSWMLPWCSTCLRTLHVDMPLLHCYSCIAYARQDPDARGIASKVYDCDDCITSHMRTDYWGPRCHLFLETRIAGWTVSMFTRENSTLTKERLNGLFLRAKEALVSGTLRSLLGRQAETELDGRLSYRQTGTRTVLLPSITEASVEDEPTVSAFLLRLPLFRAYLTSAGA</sequence>
<dbReference type="EMBL" id="KZ084124">
    <property type="protein sequence ID" value="OSC99819.1"/>
    <property type="molecule type" value="Genomic_DNA"/>
</dbReference>
<accession>A0A1Y2IF49</accession>
<protein>
    <recommendedName>
        <fullName evidence="4">EF-hand domain-containing protein</fullName>
    </recommendedName>
</protein>
<dbReference type="AlphaFoldDB" id="A0A1Y2IF49"/>
<dbReference type="STRING" id="1353009.A0A1Y2IF49"/>
<dbReference type="PROSITE" id="PS00018">
    <property type="entry name" value="EF_HAND_1"/>
    <property type="match status" value="1"/>
</dbReference>